<keyword evidence="6" id="KW-0812">Transmembrane</keyword>
<organism evidence="8 9">
    <name type="scientific">Candidatus Niyogibacteria bacterium CG10_big_fil_rev_8_21_14_0_10_46_36</name>
    <dbReference type="NCBI Taxonomy" id="1974726"/>
    <lineage>
        <taxon>Bacteria</taxon>
        <taxon>Candidatus Niyogiibacteriota</taxon>
    </lineage>
</organism>
<dbReference type="PROSITE" id="PS50109">
    <property type="entry name" value="HIS_KIN"/>
    <property type="match status" value="1"/>
</dbReference>
<evidence type="ECO:0000259" key="7">
    <source>
        <dbReference type="PROSITE" id="PS50109"/>
    </source>
</evidence>
<dbReference type="Gene3D" id="1.10.287.130">
    <property type="match status" value="1"/>
</dbReference>
<keyword evidence="6" id="KW-0472">Membrane</keyword>
<evidence type="ECO:0000313" key="8">
    <source>
        <dbReference type="EMBL" id="PIR69912.1"/>
    </source>
</evidence>
<proteinExistence type="predicted"/>
<reference evidence="9" key="1">
    <citation type="submission" date="2017-09" db="EMBL/GenBank/DDBJ databases">
        <title>Depth-based differentiation of microbial function through sediment-hosted aquifers and enrichment of novel symbionts in the deep terrestrial subsurface.</title>
        <authorList>
            <person name="Probst A.J."/>
            <person name="Ladd B."/>
            <person name="Jarett J.K."/>
            <person name="Geller-Mcgrath D.E."/>
            <person name="Sieber C.M.K."/>
            <person name="Emerson J.B."/>
            <person name="Anantharaman K."/>
            <person name="Thomas B.C."/>
            <person name="Malmstrom R."/>
            <person name="Stieglmeier M."/>
            <person name="Klingl A."/>
            <person name="Woyke T."/>
            <person name="Ryan C.M."/>
            <person name="Banfield J.F."/>
        </authorList>
    </citation>
    <scope>NUCLEOTIDE SEQUENCE [LARGE SCALE GENOMIC DNA]</scope>
</reference>
<sequence length="290" mass="31970">MDFFVYGILIACIILLVISAWYWRRKASAVSERSKKVLQELVSLLVHDLRGPLDNVQKMSELMLSSRTMTEERKTQYTGLIHDSALAMLVLINNISDAAKLGAGTLVVKKIDGDITQLIKDRLSFFSLAIKNAGLTVRMSFGKEVPASIAFDGRVVSDTINILLSNAIKFNEPGGKIVLNVFRHTKGGDITKEAKRNNITWYPPTYSEGGEDADAVVVVITHSDVGIPTETLPLLFKKYEGMGETFLEKIKRAHGISLLIARHLVRHTGGTIGAGSEENKGTTFFFTVPF</sequence>
<name>A0A2H0TED8_9BACT</name>
<dbReference type="InterPro" id="IPR005467">
    <property type="entry name" value="His_kinase_dom"/>
</dbReference>
<dbReference type="PANTHER" id="PTHR43047:SF71">
    <property type="entry name" value="HISTIDINE KINASE CONTAINING CHEY-HOMOLOGOUS RECEIVER DOMAIN-RELATED"/>
    <property type="match status" value="1"/>
</dbReference>
<dbReference type="EC" id="2.7.13.3" evidence="2"/>
<dbReference type="SMART" id="SM00387">
    <property type="entry name" value="HATPase_c"/>
    <property type="match status" value="1"/>
</dbReference>
<dbReference type="AlphaFoldDB" id="A0A2H0TED8"/>
<gene>
    <name evidence="8" type="ORF">COU47_00560</name>
</gene>
<dbReference type="InterPro" id="IPR036890">
    <property type="entry name" value="HATPase_C_sf"/>
</dbReference>
<evidence type="ECO:0000256" key="2">
    <source>
        <dbReference type="ARBA" id="ARBA00012438"/>
    </source>
</evidence>
<evidence type="ECO:0000313" key="9">
    <source>
        <dbReference type="Proteomes" id="UP000231503"/>
    </source>
</evidence>
<dbReference type="SUPFAM" id="SSF47384">
    <property type="entry name" value="Homodimeric domain of signal transducing histidine kinase"/>
    <property type="match status" value="1"/>
</dbReference>
<evidence type="ECO:0000256" key="6">
    <source>
        <dbReference type="SAM" id="Phobius"/>
    </source>
</evidence>
<feature type="domain" description="Histidine kinase" evidence="7">
    <location>
        <begin position="44"/>
        <end position="290"/>
    </location>
</feature>
<protein>
    <recommendedName>
        <fullName evidence="2">histidine kinase</fullName>
        <ecNumber evidence="2">2.7.13.3</ecNumber>
    </recommendedName>
</protein>
<dbReference type="InterPro" id="IPR036097">
    <property type="entry name" value="HisK_dim/P_sf"/>
</dbReference>
<feature type="transmembrane region" description="Helical" evidence="6">
    <location>
        <begin position="6"/>
        <end position="23"/>
    </location>
</feature>
<dbReference type="SMART" id="SM00388">
    <property type="entry name" value="HisKA"/>
    <property type="match status" value="1"/>
</dbReference>
<dbReference type="SUPFAM" id="SSF55874">
    <property type="entry name" value="ATPase domain of HSP90 chaperone/DNA topoisomerase II/histidine kinase"/>
    <property type="match status" value="1"/>
</dbReference>
<evidence type="ECO:0000256" key="5">
    <source>
        <dbReference type="ARBA" id="ARBA00022777"/>
    </source>
</evidence>
<dbReference type="Pfam" id="PF02518">
    <property type="entry name" value="HATPase_c"/>
    <property type="match status" value="1"/>
</dbReference>
<keyword evidence="6" id="KW-1133">Transmembrane helix</keyword>
<dbReference type="PANTHER" id="PTHR43047">
    <property type="entry name" value="TWO-COMPONENT HISTIDINE PROTEIN KINASE"/>
    <property type="match status" value="1"/>
</dbReference>
<dbReference type="EMBL" id="PFCO01000001">
    <property type="protein sequence ID" value="PIR69912.1"/>
    <property type="molecule type" value="Genomic_DNA"/>
</dbReference>
<dbReference type="Proteomes" id="UP000231503">
    <property type="component" value="Unassembled WGS sequence"/>
</dbReference>
<comment type="catalytic activity">
    <reaction evidence="1">
        <text>ATP + protein L-histidine = ADP + protein N-phospho-L-histidine.</text>
        <dbReference type="EC" id="2.7.13.3"/>
    </reaction>
</comment>
<evidence type="ECO:0000256" key="4">
    <source>
        <dbReference type="ARBA" id="ARBA00022679"/>
    </source>
</evidence>
<keyword evidence="5" id="KW-0418">Kinase</keyword>
<dbReference type="GO" id="GO:0009927">
    <property type="term" value="F:histidine phosphotransfer kinase activity"/>
    <property type="evidence" value="ECO:0007669"/>
    <property type="project" value="TreeGrafter"/>
</dbReference>
<dbReference type="InterPro" id="IPR003661">
    <property type="entry name" value="HisK_dim/P_dom"/>
</dbReference>
<accession>A0A2H0TED8</accession>
<dbReference type="PRINTS" id="PR00344">
    <property type="entry name" value="BCTRLSENSOR"/>
</dbReference>
<keyword evidence="3" id="KW-0597">Phosphoprotein</keyword>
<dbReference type="InterPro" id="IPR003594">
    <property type="entry name" value="HATPase_dom"/>
</dbReference>
<comment type="caution">
    <text evidence="8">The sequence shown here is derived from an EMBL/GenBank/DDBJ whole genome shotgun (WGS) entry which is preliminary data.</text>
</comment>
<evidence type="ECO:0000256" key="1">
    <source>
        <dbReference type="ARBA" id="ARBA00000085"/>
    </source>
</evidence>
<dbReference type="GO" id="GO:0000155">
    <property type="term" value="F:phosphorelay sensor kinase activity"/>
    <property type="evidence" value="ECO:0007669"/>
    <property type="project" value="InterPro"/>
</dbReference>
<dbReference type="Pfam" id="PF00512">
    <property type="entry name" value="HisKA"/>
    <property type="match status" value="1"/>
</dbReference>
<dbReference type="InterPro" id="IPR004358">
    <property type="entry name" value="Sig_transdc_His_kin-like_C"/>
</dbReference>
<dbReference type="GO" id="GO:0005886">
    <property type="term" value="C:plasma membrane"/>
    <property type="evidence" value="ECO:0007669"/>
    <property type="project" value="TreeGrafter"/>
</dbReference>
<evidence type="ECO:0000256" key="3">
    <source>
        <dbReference type="ARBA" id="ARBA00022553"/>
    </source>
</evidence>
<dbReference type="Gene3D" id="3.30.565.10">
    <property type="entry name" value="Histidine kinase-like ATPase, C-terminal domain"/>
    <property type="match status" value="1"/>
</dbReference>
<dbReference type="CDD" id="cd00082">
    <property type="entry name" value="HisKA"/>
    <property type="match status" value="1"/>
</dbReference>
<keyword evidence="4" id="KW-0808">Transferase</keyword>